<feature type="domain" description="NodB homology" evidence="5">
    <location>
        <begin position="57"/>
        <end position="276"/>
    </location>
</feature>
<dbReference type="EMBL" id="JAGSPA010000001">
    <property type="protein sequence ID" value="MBV7255814.1"/>
    <property type="molecule type" value="Genomic_DNA"/>
</dbReference>
<evidence type="ECO:0000256" key="3">
    <source>
        <dbReference type="ARBA" id="ARBA00020071"/>
    </source>
</evidence>
<sequence>MTILPHERIDWPKGENTALSIVVNVEEGSEMTVARGDRGMEPVDELGIHIKSPIRNYGNESNYLYGLKAGAPRVVGLLEKYGVMASWTVAAMSLERYPDLGRAIRQLGHEPVSHGYRWIHQFRMDEKTERKFIRMATESIERTTGTRPYGWLSRYLHTDNTRRLLIEAGYTYHMDDYSGDVPFWDRETVPGTPLTIMPYQIDSNDMKMWTDPAYSPEAWLDYARRSFDQLVKEGAEGAPKYGSLGLHLRIIGRPGRIWAFEEFLKHVTGRDDVWIASRKQIADHFAKVHPA</sequence>
<evidence type="ECO:0000313" key="6">
    <source>
        <dbReference type="EMBL" id="MBV7255814.1"/>
    </source>
</evidence>
<evidence type="ECO:0000256" key="1">
    <source>
        <dbReference type="ARBA" id="ARBA00003236"/>
    </source>
</evidence>
<comment type="caution">
    <text evidence="6">The sequence shown here is derived from an EMBL/GenBank/DDBJ whole genome shotgun (WGS) entry which is preliminary data.</text>
</comment>
<proteinExistence type="inferred from homology"/>
<name>A0ABS6SBR1_9SPHN</name>
<dbReference type="InterPro" id="IPR002509">
    <property type="entry name" value="NODB_dom"/>
</dbReference>
<dbReference type="PROSITE" id="PS51677">
    <property type="entry name" value="NODB"/>
    <property type="match status" value="1"/>
</dbReference>
<evidence type="ECO:0000256" key="4">
    <source>
        <dbReference type="ARBA" id="ARBA00032976"/>
    </source>
</evidence>
<dbReference type="Proteomes" id="UP000722336">
    <property type="component" value="Unassembled WGS sequence"/>
</dbReference>
<keyword evidence="7" id="KW-1185">Reference proteome</keyword>
<dbReference type="Pfam" id="PF01522">
    <property type="entry name" value="Polysacc_deac_1"/>
    <property type="match status" value="1"/>
</dbReference>
<dbReference type="PANTHER" id="PTHR43123">
    <property type="entry name" value="POLYSACCHARIDE DEACETYLASE-RELATED"/>
    <property type="match status" value="1"/>
</dbReference>
<evidence type="ECO:0000259" key="5">
    <source>
        <dbReference type="PROSITE" id="PS51677"/>
    </source>
</evidence>
<comment type="similarity">
    <text evidence="2">Belongs to the polysaccharide deacetylase family.</text>
</comment>
<dbReference type="RefSeq" id="WP_218444186.1">
    <property type="nucleotide sequence ID" value="NZ_JAGSPA010000001.1"/>
</dbReference>
<organism evidence="6 7">
    <name type="scientific">Pacificimonas pallii</name>
    <dbReference type="NCBI Taxonomy" id="2827236"/>
    <lineage>
        <taxon>Bacteria</taxon>
        <taxon>Pseudomonadati</taxon>
        <taxon>Pseudomonadota</taxon>
        <taxon>Alphaproteobacteria</taxon>
        <taxon>Sphingomonadales</taxon>
        <taxon>Sphingosinicellaceae</taxon>
        <taxon>Pacificimonas</taxon>
    </lineage>
</organism>
<gene>
    <name evidence="6" type="ORF">KCG44_03330</name>
</gene>
<accession>A0ABS6SBR1</accession>
<comment type="function">
    <text evidence="1">Is involved in generating a small heat-stable compound (Nod), an acylated oligomer of N-acetylglucosamine, that stimulates mitosis in various plant protoplasts.</text>
</comment>
<reference evidence="6 7" key="1">
    <citation type="submission" date="2021-04" db="EMBL/GenBank/DDBJ databases">
        <authorList>
            <person name="Pira H."/>
            <person name="Risdian C."/>
            <person name="Wink J."/>
        </authorList>
    </citation>
    <scope>NUCLEOTIDE SEQUENCE [LARGE SCALE GENOMIC DNA]</scope>
    <source>
        <strain evidence="6 7">WHA3</strain>
    </source>
</reference>
<evidence type="ECO:0000256" key="2">
    <source>
        <dbReference type="ARBA" id="ARBA00010973"/>
    </source>
</evidence>
<protein>
    <recommendedName>
        <fullName evidence="3">Chitooligosaccharide deacetylase</fullName>
    </recommendedName>
    <alternativeName>
        <fullName evidence="4">Nodulation protein B</fullName>
    </alternativeName>
</protein>
<evidence type="ECO:0000313" key="7">
    <source>
        <dbReference type="Proteomes" id="UP000722336"/>
    </source>
</evidence>
<dbReference type="PANTHER" id="PTHR43123:SF1">
    <property type="entry name" value="POLYSACCHARIDE DEACETYLASE-RELATED"/>
    <property type="match status" value="1"/>
</dbReference>